<evidence type="ECO:0000256" key="3">
    <source>
        <dbReference type="ARBA" id="ARBA00022525"/>
    </source>
</evidence>
<keyword evidence="4" id="KW-0732">Signal</keyword>
<accession>W2JUY0</accession>
<dbReference type="EMBL" id="KI670444">
    <property type="protein sequence ID" value="ETL50195.1"/>
    <property type="molecule type" value="Genomic_DNA"/>
</dbReference>
<organism evidence="7 8">
    <name type="scientific">Phytophthora nicotianae</name>
    <name type="common">Potato buckeye rot agent</name>
    <name type="synonym">Phytophthora parasitica</name>
    <dbReference type="NCBI Taxonomy" id="4792"/>
    <lineage>
        <taxon>Eukaryota</taxon>
        <taxon>Sar</taxon>
        <taxon>Stramenopiles</taxon>
        <taxon>Oomycota</taxon>
        <taxon>Peronosporomycetes</taxon>
        <taxon>Peronosporales</taxon>
        <taxon>Peronosporaceae</taxon>
        <taxon>Phytophthora</taxon>
    </lineage>
</organism>
<comment type="subcellular location">
    <subcellularLocation>
        <location evidence="1 5">Secreted</location>
    </subcellularLocation>
</comment>
<dbReference type="AlphaFoldDB" id="W2JUY0"/>
<sequence>FDTGATNSALMRLQYLLVVALAVIAMCADASLPIVNPNVLLDRSDVETRRILRAEKTIGGEDNEERGAMSNFANKIAKLFKSKKALPVESMTVAVAGVPEELTMLTKAMPSEAMNKIDKLVKGINGKSLDDVYTAHVMEKLPVGKAFAPEALPLYVRYSEEAAKKTDDLFGVKTLERELGLEKLVKYIELGLKSKDDLAFATAERLRVGLVSKFWKEKKIPTDMAISMKGGNTAVDKVNKDLVKKYLVQHNTAYTPVAV</sequence>
<comment type="similarity">
    <text evidence="2 5">Belongs to the RxLR effector family.</text>
</comment>
<feature type="non-terminal residue" evidence="7">
    <location>
        <position position="1"/>
    </location>
</feature>
<evidence type="ECO:0000313" key="8">
    <source>
        <dbReference type="Proteomes" id="UP000053864"/>
    </source>
</evidence>
<dbReference type="InterPro" id="IPR031825">
    <property type="entry name" value="RXLR"/>
</dbReference>
<dbReference type="Proteomes" id="UP000053864">
    <property type="component" value="Unassembled WGS sequence"/>
</dbReference>
<dbReference type="VEuPathDB" id="FungiDB:PPTG_00450"/>
<evidence type="ECO:0000313" key="7">
    <source>
        <dbReference type="EMBL" id="ETL50195.1"/>
    </source>
</evidence>
<evidence type="ECO:0000256" key="1">
    <source>
        <dbReference type="ARBA" id="ARBA00004613"/>
    </source>
</evidence>
<comment type="function">
    <text evidence="5">Effector that suppresses plant defense responses during pathogen infection.</text>
</comment>
<evidence type="ECO:0000256" key="4">
    <source>
        <dbReference type="ARBA" id="ARBA00022729"/>
    </source>
</evidence>
<name>W2JUY0_PHYNI</name>
<protein>
    <recommendedName>
        <fullName evidence="5">RxLR effector protein</fullName>
    </recommendedName>
</protein>
<reference evidence="7 8" key="1">
    <citation type="submission" date="2013-11" db="EMBL/GenBank/DDBJ databases">
        <title>The Genome Sequence of Phytophthora parasitica CJ05E6.</title>
        <authorList>
            <consortium name="The Broad Institute Genomics Platform"/>
            <person name="Russ C."/>
            <person name="Tyler B."/>
            <person name="Panabieres F."/>
            <person name="Shan W."/>
            <person name="Tripathy S."/>
            <person name="Grunwald N."/>
            <person name="Machado M."/>
            <person name="Johnson C.S."/>
            <person name="Arredondo F."/>
            <person name="Hong C."/>
            <person name="Coffey M."/>
            <person name="Young S.K."/>
            <person name="Zeng Q."/>
            <person name="Gargeya S."/>
            <person name="Fitzgerald M."/>
            <person name="Abouelleil A."/>
            <person name="Alvarado L."/>
            <person name="Chapman S.B."/>
            <person name="Gainer-Dewar J."/>
            <person name="Goldberg J."/>
            <person name="Griggs A."/>
            <person name="Gujja S."/>
            <person name="Hansen M."/>
            <person name="Howarth C."/>
            <person name="Imamovic A."/>
            <person name="Ireland A."/>
            <person name="Larimer J."/>
            <person name="McCowan C."/>
            <person name="Murphy C."/>
            <person name="Pearson M."/>
            <person name="Poon T.W."/>
            <person name="Priest M."/>
            <person name="Roberts A."/>
            <person name="Saif S."/>
            <person name="Shea T."/>
            <person name="Sykes S."/>
            <person name="Wortman J."/>
            <person name="Nusbaum C."/>
            <person name="Birren B."/>
        </authorList>
    </citation>
    <scope>NUCLEOTIDE SEQUENCE [LARGE SCALE GENOMIC DNA]</scope>
    <source>
        <strain evidence="7 8">CJ05E6</strain>
    </source>
</reference>
<dbReference type="Pfam" id="PF16810">
    <property type="entry name" value="RXLR"/>
    <property type="match status" value="1"/>
</dbReference>
<proteinExistence type="inferred from homology"/>
<keyword evidence="6" id="KW-0812">Transmembrane</keyword>
<feature type="transmembrane region" description="Helical" evidence="6">
    <location>
        <begin position="15"/>
        <end position="35"/>
    </location>
</feature>
<gene>
    <name evidence="7" type="ORF">L916_00523</name>
</gene>
<evidence type="ECO:0000256" key="6">
    <source>
        <dbReference type="SAM" id="Phobius"/>
    </source>
</evidence>
<keyword evidence="6" id="KW-1133">Transmembrane helix</keyword>
<evidence type="ECO:0000256" key="5">
    <source>
        <dbReference type="RuleBase" id="RU367124"/>
    </source>
</evidence>
<comment type="domain">
    <text evidence="5">The RxLR-dEER motif acts to carry the protein into the host cell cytoplasm through binding to cell surface phosphatidylinositol-3-phosphate.</text>
</comment>
<keyword evidence="3 5" id="KW-0964">Secreted</keyword>
<evidence type="ECO:0000256" key="2">
    <source>
        <dbReference type="ARBA" id="ARBA00010400"/>
    </source>
</evidence>
<keyword evidence="6" id="KW-0472">Membrane</keyword>